<gene>
    <name evidence="1" type="ORF">CDAR_416241</name>
</gene>
<comment type="caution">
    <text evidence="1">The sequence shown here is derived from an EMBL/GenBank/DDBJ whole genome shotgun (WGS) entry which is preliminary data.</text>
</comment>
<evidence type="ECO:0000313" key="1">
    <source>
        <dbReference type="EMBL" id="GIY77670.1"/>
    </source>
</evidence>
<accession>A0AAV4W8N8</accession>
<dbReference type="EMBL" id="BPLQ01014154">
    <property type="protein sequence ID" value="GIY77670.1"/>
    <property type="molecule type" value="Genomic_DNA"/>
</dbReference>
<reference evidence="1 2" key="1">
    <citation type="submission" date="2021-06" db="EMBL/GenBank/DDBJ databases">
        <title>Caerostris darwini draft genome.</title>
        <authorList>
            <person name="Kono N."/>
            <person name="Arakawa K."/>
        </authorList>
    </citation>
    <scope>NUCLEOTIDE SEQUENCE [LARGE SCALE GENOMIC DNA]</scope>
</reference>
<evidence type="ECO:0000313" key="2">
    <source>
        <dbReference type="Proteomes" id="UP001054837"/>
    </source>
</evidence>
<keyword evidence="2" id="KW-1185">Reference proteome</keyword>
<dbReference type="Proteomes" id="UP001054837">
    <property type="component" value="Unassembled WGS sequence"/>
</dbReference>
<name>A0AAV4W8N8_9ARAC</name>
<proteinExistence type="predicted"/>
<protein>
    <submittedName>
        <fullName evidence="1">Uncharacterized protein</fullName>
    </submittedName>
</protein>
<sequence>MGPTTDVLPYDNCRPTVCLSRSLAAVGMPLRFLVCPTPPSECRRLQAQCRCGRHLAGKAGKQHMCVCFSGSIGEAVGVGSNFLLRVASFAMCGKDKKRKMQTIFIGGFSAVVHLIKKL</sequence>
<dbReference type="AlphaFoldDB" id="A0AAV4W8N8"/>
<organism evidence="1 2">
    <name type="scientific">Caerostris darwini</name>
    <dbReference type="NCBI Taxonomy" id="1538125"/>
    <lineage>
        <taxon>Eukaryota</taxon>
        <taxon>Metazoa</taxon>
        <taxon>Ecdysozoa</taxon>
        <taxon>Arthropoda</taxon>
        <taxon>Chelicerata</taxon>
        <taxon>Arachnida</taxon>
        <taxon>Araneae</taxon>
        <taxon>Araneomorphae</taxon>
        <taxon>Entelegynae</taxon>
        <taxon>Araneoidea</taxon>
        <taxon>Araneidae</taxon>
        <taxon>Caerostris</taxon>
    </lineage>
</organism>